<keyword evidence="14" id="KW-1185">Reference proteome</keyword>
<dbReference type="GeneID" id="101837826"/>
<evidence type="ECO:0000256" key="2">
    <source>
        <dbReference type="ARBA" id="ARBA00011481"/>
    </source>
</evidence>
<evidence type="ECO:0000256" key="7">
    <source>
        <dbReference type="ARBA" id="ARBA00023157"/>
    </source>
</evidence>
<dbReference type="SUPFAM" id="SSF57302">
    <property type="entry name" value="Snake toxin-like"/>
    <property type="match status" value="1"/>
</dbReference>
<evidence type="ECO:0000256" key="12">
    <source>
        <dbReference type="ARBA" id="ARBA00031867"/>
    </source>
</evidence>
<dbReference type="InterPro" id="IPR016054">
    <property type="entry name" value="LY6_UPA_recep-like"/>
</dbReference>
<accession>A0ABM2XLK0</accession>
<evidence type="ECO:0000256" key="3">
    <source>
        <dbReference type="ARBA" id="ARBA00015038"/>
    </source>
</evidence>
<dbReference type="InterPro" id="IPR045860">
    <property type="entry name" value="Snake_toxin-like_sf"/>
</dbReference>
<organism evidence="14 15">
    <name type="scientific">Mesocricetus auratus</name>
    <name type="common">Golden hamster</name>
    <dbReference type="NCBI Taxonomy" id="10036"/>
    <lineage>
        <taxon>Eukaryota</taxon>
        <taxon>Metazoa</taxon>
        <taxon>Chordata</taxon>
        <taxon>Craniata</taxon>
        <taxon>Vertebrata</taxon>
        <taxon>Euteleostomi</taxon>
        <taxon>Mammalia</taxon>
        <taxon>Eutheria</taxon>
        <taxon>Euarchontoglires</taxon>
        <taxon>Glires</taxon>
        <taxon>Rodentia</taxon>
        <taxon>Myomorpha</taxon>
        <taxon>Muroidea</taxon>
        <taxon>Cricetidae</taxon>
        <taxon>Cricetinae</taxon>
        <taxon>Mesocricetus</taxon>
    </lineage>
</organism>
<dbReference type="InterPro" id="IPR056949">
    <property type="entry name" value="CD59"/>
</dbReference>
<evidence type="ECO:0000256" key="8">
    <source>
        <dbReference type="ARBA" id="ARBA00023180"/>
    </source>
</evidence>
<dbReference type="Gene3D" id="2.10.60.10">
    <property type="entry name" value="CD59"/>
    <property type="match status" value="1"/>
</dbReference>
<name>A0ABM2XLK0_MESAU</name>
<dbReference type="SMART" id="SM00134">
    <property type="entry name" value="LU"/>
    <property type="match status" value="1"/>
</dbReference>
<evidence type="ECO:0000313" key="14">
    <source>
        <dbReference type="Proteomes" id="UP000886700"/>
    </source>
</evidence>
<evidence type="ECO:0000256" key="1">
    <source>
        <dbReference type="ARBA" id="ARBA00004609"/>
    </source>
</evidence>
<gene>
    <name evidence="15" type="primary">Cd59</name>
</gene>
<keyword evidence="9" id="KW-0449">Lipoprotein</keyword>
<reference evidence="15" key="1">
    <citation type="submission" date="2025-08" db="UniProtKB">
        <authorList>
            <consortium name="RefSeq"/>
        </authorList>
    </citation>
    <scope>IDENTIFICATION</scope>
    <source>
        <tissue evidence="15">Liver</tissue>
    </source>
</reference>
<dbReference type="CDD" id="cd23554">
    <property type="entry name" value="TFP_LU_ECD_CD59"/>
    <property type="match status" value="1"/>
</dbReference>
<evidence type="ECO:0000256" key="10">
    <source>
        <dbReference type="ARBA" id="ARBA00029920"/>
    </source>
</evidence>
<keyword evidence="6" id="KW-0472">Membrane</keyword>
<dbReference type="Pfam" id="PF25152">
    <property type="entry name" value="CD59"/>
    <property type="match status" value="1"/>
</dbReference>
<dbReference type="PROSITE" id="PS00983">
    <property type="entry name" value="LY6_UPAR"/>
    <property type="match status" value="1"/>
</dbReference>
<proteinExistence type="predicted"/>
<dbReference type="Proteomes" id="UP000886700">
    <property type="component" value="Unplaced"/>
</dbReference>
<dbReference type="InterPro" id="IPR018363">
    <property type="entry name" value="CD59_antigen_CS"/>
</dbReference>
<dbReference type="PANTHER" id="PTHR10036:SF24">
    <property type="entry name" value="CD59 GLYCOPROTEIN"/>
    <property type="match status" value="1"/>
</dbReference>
<evidence type="ECO:0000256" key="9">
    <source>
        <dbReference type="ARBA" id="ARBA00023288"/>
    </source>
</evidence>
<feature type="domain" description="UPAR/Ly6" evidence="13">
    <location>
        <begin position="47"/>
        <end position="130"/>
    </location>
</feature>
<evidence type="ECO:0000259" key="13">
    <source>
        <dbReference type="SMART" id="SM00134"/>
    </source>
</evidence>
<evidence type="ECO:0000256" key="11">
    <source>
        <dbReference type="ARBA" id="ARBA00031590"/>
    </source>
</evidence>
<dbReference type="RefSeq" id="XP_040601875.1">
    <property type="nucleotide sequence ID" value="XM_040745941.1"/>
</dbReference>
<evidence type="ECO:0000256" key="6">
    <source>
        <dbReference type="ARBA" id="ARBA00023136"/>
    </source>
</evidence>
<keyword evidence="8" id="KW-0325">Glycoprotein</keyword>
<evidence type="ECO:0000256" key="5">
    <source>
        <dbReference type="ARBA" id="ARBA00022729"/>
    </source>
</evidence>
<comment type="subcellular location">
    <subcellularLocation>
        <location evidence="1">Cell membrane</location>
        <topology evidence="1">Lipid-anchor</topology>
        <topology evidence="1">GPI-anchor</topology>
    </subcellularLocation>
</comment>
<dbReference type="PANTHER" id="PTHR10036">
    <property type="entry name" value="CD59 GLYCOPROTEIN"/>
    <property type="match status" value="1"/>
</dbReference>
<comment type="subunit">
    <text evidence="2">Interacts with T-cell surface antigen CD2.</text>
</comment>
<sequence length="160" mass="17626">MRLLTLGYSKPLSSQALIWWTGTMRVQKRLILPLFLLAVLCSTGVSLRCYSCIDPVSSCKTNATCSVNLNSCLIAVSGKQFYHQCWEFSECDASTLLKRLNLKSLEYRCCQTDLCNKKLKAEEEKNKESGGGTKGEATSLSGKTVLLGTSVLAAIWKLCL</sequence>
<keyword evidence="5" id="KW-0732">Signal</keyword>
<evidence type="ECO:0000256" key="4">
    <source>
        <dbReference type="ARBA" id="ARBA00022622"/>
    </source>
</evidence>
<protein>
    <recommendedName>
        <fullName evidence="3">CD59 glycoprotein</fullName>
    </recommendedName>
    <alternativeName>
        <fullName evidence="11">MAC-inhibitory protein</fullName>
    </alternativeName>
    <alternativeName>
        <fullName evidence="12">Membrane attack complex inhibition factor</fullName>
    </alternativeName>
    <alternativeName>
        <fullName evidence="10">Protectin</fullName>
    </alternativeName>
</protein>
<keyword evidence="4" id="KW-0336">GPI-anchor</keyword>
<keyword evidence="7" id="KW-1015">Disulfide bond</keyword>
<evidence type="ECO:0000313" key="15">
    <source>
        <dbReference type="RefSeq" id="XP_040601875.1"/>
    </source>
</evidence>